<evidence type="ECO:0000256" key="1">
    <source>
        <dbReference type="SAM" id="SignalP"/>
    </source>
</evidence>
<feature type="chain" id="PRO_5016233706" evidence="1">
    <location>
        <begin position="30"/>
        <end position="129"/>
    </location>
</feature>
<sequence>MKNSFSLKKFTATAVLLSAGLIASGQAFAGMWVDNGGLIQDIDVRDGFLKIHLENSHSNTDSCTGGLGGDATRYIVINMANGEKEMLYSAVLSAFMGGREIGFGTDGCDTNWVAGGTFPKAYSIIIRSK</sequence>
<organism evidence="2 3">
    <name type="scientific">Leucothrix pacifica</name>
    <dbReference type="NCBI Taxonomy" id="1247513"/>
    <lineage>
        <taxon>Bacteria</taxon>
        <taxon>Pseudomonadati</taxon>
        <taxon>Pseudomonadota</taxon>
        <taxon>Gammaproteobacteria</taxon>
        <taxon>Thiotrichales</taxon>
        <taxon>Thiotrichaceae</taxon>
        <taxon>Leucothrix</taxon>
    </lineage>
</organism>
<protein>
    <submittedName>
        <fullName evidence="2">Uncharacterized protein</fullName>
    </submittedName>
</protein>
<proteinExistence type="predicted"/>
<name>A0A317C7M4_9GAMM</name>
<dbReference type="RefSeq" id="WP_109839959.1">
    <property type="nucleotide sequence ID" value="NZ_QGKM01000119.1"/>
</dbReference>
<dbReference type="Proteomes" id="UP000245539">
    <property type="component" value="Unassembled WGS sequence"/>
</dbReference>
<comment type="caution">
    <text evidence="2">The sequence shown here is derived from an EMBL/GenBank/DDBJ whole genome shotgun (WGS) entry which is preliminary data.</text>
</comment>
<gene>
    <name evidence="2" type="ORF">DKW60_22820</name>
</gene>
<reference evidence="2 3" key="1">
    <citation type="submission" date="2018-05" db="EMBL/GenBank/DDBJ databases">
        <title>Leucothrix arctica sp. nov., isolated from Arctic seawater.</title>
        <authorList>
            <person name="Choi A."/>
            <person name="Baek K."/>
        </authorList>
    </citation>
    <scope>NUCLEOTIDE SEQUENCE [LARGE SCALE GENOMIC DNA]</scope>
    <source>
        <strain evidence="2 3">JCM 18388</strain>
    </source>
</reference>
<accession>A0A317C7M4</accession>
<evidence type="ECO:0000313" key="3">
    <source>
        <dbReference type="Proteomes" id="UP000245539"/>
    </source>
</evidence>
<keyword evidence="1" id="KW-0732">Signal</keyword>
<evidence type="ECO:0000313" key="2">
    <source>
        <dbReference type="EMBL" id="PWQ92112.1"/>
    </source>
</evidence>
<dbReference type="EMBL" id="QGKM01000119">
    <property type="protein sequence ID" value="PWQ92112.1"/>
    <property type="molecule type" value="Genomic_DNA"/>
</dbReference>
<feature type="signal peptide" evidence="1">
    <location>
        <begin position="1"/>
        <end position="29"/>
    </location>
</feature>
<keyword evidence="3" id="KW-1185">Reference proteome</keyword>
<dbReference type="AlphaFoldDB" id="A0A317C7M4"/>